<reference evidence="2 3" key="1">
    <citation type="submission" date="2019-07" db="EMBL/GenBank/DDBJ databases">
        <authorList>
            <person name="Kim J."/>
        </authorList>
    </citation>
    <scope>NUCLEOTIDE SEQUENCE [LARGE SCALE GENOMIC DNA]</scope>
    <source>
        <strain evidence="3">dk17</strain>
    </source>
</reference>
<dbReference type="AlphaFoldDB" id="A0A563UJ74"/>
<sequence>MANTRTLIWYFYRPIFLWNNTFSLVFAVLFILHGYNTLPFGLFFKFLGYASTIFLQSATTKNVYMYYRNAGHSTRRMYAYVFGIDFLIYIVLLFVSMLIRNELLKG</sequence>
<feature type="transmembrane region" description="Helical" evidence="1">
    <location>
        <begin position="77"/>
        <end position="99"/>
    </location>
</feature>
<keyword evidence="1" id="KW-0472">Membrane</keyword>
<keyword evidence="3" id="KW-1185">Reference proteome</keyword>
<dbReference type="RefSeq" id="WP_146380302.1">
    <property type="nucleotide sequence ID" value="NZ_VOEJ01000001.1"/>
</dbReference>
<accession>A0A563UJ74</accession>
<dbReference type="EMBL" id="VOEJ01000001">
    <property type="protein sequence ID" value="TWR31405.1"/>
    <property type="molecule type" value="Genomic_DNA"/>
</dbReference>
<keyword evidence="1" id="KW-1133">Transmembrane helix</keyword>
<proteinExistence type="predicted"/>
<protein>
    <submittedName>
        <fullName evidence="2">Uncharacterized protein</fullName>
    </submittedName>
</protein>
<feature type="transmembrane region" description="Helical" evidence="1">
    <location>
        <begin position="38"/>
        <end position="56"/>
    </location>
</feature>
<dbReference type="OrthoDB" id="796221at2"/>
<evidence type="ECO:0000313" key="3">
    <source>
        <dbReference type="Proteomes" id="UP000320042"/>
    </source>
</evidence>
<name>A0A563UJ74_9SPHI</name>
<evidence type="ECO:0000313" key="2">
    <source>
        <dbReference type="EMBL" id="TWR31405.1"/>
    </source>
</evidence>
<organism evidence="2 3">
    <name type="scientific">Mucilaginibacter pallidiroseus</name>
    <dbReference type="NCBI Taxonomy" id="2599295"/>
    <lineage>
        <taxon>Bacteria</taxon>
        <taxon>Pseudomonadati</taxon>
        <taxon>Bacteroidota</taxon>
        <taxon>Sphingobacteriia</taxon>
        <taxon>Sphingobacteriales</taxon>
        <taxon>Sphingobacteriaceae</taxon>
        <taxon>Mucilaginibacter</taxon>
    </lineage>
</organism>
<dbReference type="Proteomes" id="UP000320042">
    <property type="component" value="Unassembled WGS sequence"/>
</dbReference>
<comment type="caution">
    <text evidence="2">The sequence shown here is derived from an EMBL/GenBank/DDBJ whole genome shotgun (WGS) entry which is preliminary data.</text>
</comment>
<keyword evidence="1" id="KW-0812">Transmembrane</keyword>
<evidence type="ECO:0000256" key="1">
    <source>
        <dbReference type="SAM" id="Phobius"/>
    </source>
</evidence>
<gene>
    <name evidence="2" type="ORF">FPZ43_02705</name>
</gene>
<feature type="transmembrane region" description="Helical" evidence="1">
    <location>
        <begin position="7"/>
        <end position="32"/>
    </location>
</feature>